<evidence type="ECO:0000313" key="1">
    <source>
        <dbReference type="EMBL" id="PKX93188.1"/>
    </source>
</evidence>
<dbReference type="VEuPathDB" id="FungiDB:P174DRAFT_223839"/>
<comment type="caution">
    <text evidence="1">The sequence shown here is derived from an EMBL/GenBank/DDBJ whole genome shotgun (WGS) entry which is preliminary data.</text>
</comment>
<sequence>MIEVERVVKLRWTVARSGLGRKIRKEVGSVVYLIIGGVIPMCGTANRCAMEESVDAIALDGGISPLTLPYCSQTEIEVIRRVVGYNSSKFHRSEATNTIDCRA</sequence>
<reference evidence="2" key="1">
    <citation type="journal article" date="2018" name="Proc. Natl. Acad. Sci. U.S.A.">
        <title>Linking secondary metabolites to gene clusters through genome sequencing of six diverse Aspergillus species.</title>
        <authorList>
            <person name="Kaerboelling I."/>
            <person name="Vesth T.C."/>
            <person name="Frisvad J.C."/>
            <person name="Nybo J.L."/>
            <person name="Theobald S."/>
            <person name="Kuo A."/>
            <person name="Bowyer P."/>
            <person name="Matsuda Y."/>
            <person name="Mondo S."/>
            <person name="Lyhne E.K."/>
            <person name="Kogle M.E."/>
            <person name="Clum A."/>
            <person name="Lipzen A."/>
            <person name="Salamov A."/>
            <person name="Ngan C.Y."/>
            <person name="Daum C."/>
            <person name="Chiniquy J."/>
            <person name="Barry K."/>
            <person name="LaButti K."/>
            <person name="Haridas S."/>
            <person name="Simmons B.A."/>
            <person name="Magnuson J.K."/>
            <person name="Mortensen U.H."/>
            <person name="Larsen T.O."/>
            <person name="Grigoriev I.V."/>
            <person name="Baker S.E."/>
            <person name="Andersen M.R."/>
        </authorList>
    </citation>
    <scope>NUCLEOTIDE SEQUENCE [LARGE SCALE GENOMIC DNA]</scope>
    <source>
        <strain evidence="2">IBT 16806</strain>
    </source>
</reference>
<name>A0A2I1C6C3_ASPN1</name>
<dbReference type="AlphaFoldDB" id="A0A2I1C6C3"/>
<dbReference type="EMBL" id="MSZS01000005">
    <property type="protein sequence ID" value="PKX93188.1"/>
    <property type="molecule type" value="Genomic_DNA"/>
</dbReference>
<dbReference type="RefSeq" id="XP_024681783.1">
    <property type="nucleotide sequence ID" value="XM_024821387.1"/>
</dbReference>
<evidence type="ECO:0000313" key="2">
    <source>
        <dbReference type="Proteomes" id="UP000234474"/>
    </source>
</evidence>
<keyword evidence="2" id="KW-1185">Reference proteome</keyword>
<accession>A0A2I1C6C3</accession>
<organism evidence="1 2">
    <name type="scientific">Aspergillus novofumigatus (strain IBT 16806)</name>
    <dbReference type="NCBI Taxonomy" id="1392255"/>
    <lineage>
        <taxon>Eukaryota</taxon>
        <taxon>Fungi</taxon>
        <taxon>Dikarya</taxon>
        <taxon>Ascomycota</taxon>
        <taxon>Pezizomycotina</taxon>
        <taxon>Eurotiomycetes</taxon>
        <taxon>Eurotiomycetidae</taxon>
        <taxon>Eurotiales</taxon>
        <taxon>Aspergillaceae</taxon>
        <taxon>Aspergillus</taxon>
        <taxon>Aspergillus subgen. Fumigati</taxon>
    </lineage>
</organism>
<proteinExistence type="predicted"/>
<protein>
    <submittedName>
        <fullName evidence="1">Uncharacterized protein</fullName>
    </submittedName>
</protein>
<dbReference type="Proteomes" id="UP000234474">
    <property type="component" value="Unassembled WGS sequence"/>
</dbReference>
<gene>
    <name evidence="1" type="ORF">P174DRAFT_223839</name>
</gene>
<dbReference type="GeneID" id="36528713"/>